<dbReference type="RefSeq" id="WP_028873504.1">
    <property type="nucleotide sequence ID" value="NZ_VOSB01000003.1"/>
</dbReference>
<name>A0A5C7BCR2_9FLAO</name>
<dbReference type="AlphaFoldDB" id="A0A5C7BCR2"/>
<gene>
    <name evidence="2" type="ORF">ES692_02355</name>
</gene>
<keyword evidence="3" id="KW-1185">Reference proteome</keyword>
<keyword evidence="1" id="KW-0732">Signal</keyword>
<proteinExistence type="predicted"/>
<dbReference type="Proteomes" id="UP000321938">
    <property type="component" value="Unassembled WGS sequence"/>
</dbReference>
<evidence type="ECO:0000313" key="3">
    <source>
        <dbReference type="Proteomes" id="UP000321938"/>
    </source>
</evidence>
<protein>
    <submittedName>
        <fullName evidence="2">Uncharacterized protein</fullName>
    </submittedName>
</protein>
<accession>A0A5C7BCR2</accession>
<organism evidence="2 3">
    <name type="scientific">Psychroserpens burtonensis</name>
    <dbReference type="NCBI Taxonomy" id="49278"/>
    <lineage>
        <taxon>Bacteria</taxon>
        <taxon>Pseudomonadati</taxon>
        <taxon>Bacteroidota</taxon>
        <taxon>Flavobacteriia</taxon>
        <taxon>Flavobacteriales</taxon>
        <taxon>Flavobacteriaceae</taxon>
        <taxon>Psychroserpens</taxon>
    </lineage>
</organism>
<dbReference type="OrthoDB" id="9971670at2"/>
<dbReference type="EMBL" id="VOSB01000003">
    <property type="protein sequence ID" value="TXE19615.1"/>
    <property type="molecule type" value="Genomic_DNA"/>
</dbReference>
<sequence>MKSVFTIVLLIAFQMTLNAQHTNVWKDGKLTFITKTKVDSEGDENETDYDAGNDIVGINMEIINYPDQSEKYLNDIKFSSSQGCSDMRLEFKKVGASFLNNHESFYSVCYNKEHKETIINAVIHRDDIKKVYDIALYCYDITLEEGLEVLKSITFLDE</sequence>
<feature type="signal peptide" evidence="1">
    <location>
        <begin position="1"/>
        <end position="19"/>
    </location>
</feature>
<reference evidence="2 3" key="1">
    <citation type="submission" date="2019-08" db="EMBL/GenBank/DDBJ databases">
        <title>Genome of Psychroserpens burtonensis ACAM 167.</title>
        <authorList>
            <person name="Bowman J.P."/>
        </authorList>
    </citation>
    <scope>NUCLEOTIDE SEQUENCE [LARGE SCALE GENOMIC DNA]</scope>
    <source>
        <strain evidence="2 3">ACAM 167</strain>
    </source>
</reference>
<feature type="chain" id="PRO_5022768926" evidence="1">
    <location>
        <begin position="20"/>
        <end position="158"/>
    </location>
</feature>
<dbReference type="STRING" id="1123037.GCA_000425305_00833"/>
<evidence type="ECO:0000313" key="2">
    <source>
        <dbReference type="EMBL" id="TXE19615.1"/>
    </source>
</evidence>
<comment type="caution">
    <text evidence="2">The sequence shown here is derived from an EMBL/GenBank/DDBJ whole genome shotgun (WGS) entry which is preliminary data.</text>
</comment>
<evidence type="ECO:0000256" key="1">
    <source>
        <dbReference type="SAM" id="SignalP"/>
    </source>
</evidence>